<feature type="transmembrane region" description="Helical" evidence="1">
    <location>
        <begin position="42"/>
        <end position="59"/>
    </location>
</feature>
<keyword evidence="1" id="KW-0472">Membrane</keyword>
<accession>A0A163SIQ0</accession>
<keyword evidence="1" id="KW-1133">Transmembrane helix</keyword>
<gene>
    <name evidence="2" type="ORF">AWM68_02630</name>
</gene>
<keyword evidence="3" id="KW-1185">Reference proteome</keyword>
<feature type="transmembrane region" description="Helical" evidence="1">
    <location>
        <begin position="80"/>
        <end position="98"/>
    </location>
</feature>
<evidence type="ECO:0000313" key="2">
    <source>
        <dbReference type="EMBL" id="KZE69182.1"/>
    </source>
</evidence>
<dbReference type="Proteomes" id="UP000076567">
    <property type="component" value="Unassembled WGS sequence"/>
</dbReference>
<protein>
    <submittedName>
        <fullName evidence="2">Uncharacterized protein</fullName>
    </submittedName>
</protein>
<proteinExistence type="predicted"/>
<keyword evidence="1" id="KW-0812">Transmembrane</keyword>
<dbReference type="EMBL" id="LRFC01000001">
    <property type="protein sequence ID" value="KZE69182.1"/>
    <property type="molecule type" value="Genomic_DNA"/>
</dbReference>
<dbReference type="AlphaFoldDB" id="A0A163SIQ0"/>
<sequence>MVRAILELIRIMVIVFVFGGVMGAVIKAIHTQLGFNLENTNGGWLVGISIFLLVFVLYRNKLQFSGFYKDNKKEKLPRKVSAALILCSFLLLVIAPLISL</sequence>
<comment type="caution">
    <text evidence="2">The sequence shown here is derived from an EMBL/GenBank/DDBJ whole genome shotgun (WGS) entry which is preliminary data.</text>
</comment>
<dbReference type="OrthoDB" id="2428268at2"/>
<feature type="transmembrane region" description="Helical" evidence="1">
    <location>
        <begin position="12"/>
        <end position="30"/>
    </location>
</feature>
<dbReference type="RefSeq" id="WP_066236544.1">
    <property type="nucleotide sequence ID" value="NZ_LRFC01000001.1"/>
</dbReference>
<name>A0A163SIQ0_9BACL</name>
<reference evidence="3" key="1">
    <citation type="submission" date="2016-01" db="EMBL/GenBank/DDBJ databases">
        <title>Draft genome of Chromobacterium sp. F49.</title>
        <authorList>
            <person name="Hong K.W."/>
        </authorList>
    </citation>
    <scope>NUCLEOTIDE SEQUENCE [LARGE SCALE GENOMIC DNA]</scope>
    <source>
        <strain evidence="3">P7IIIA</strain>
    </source>
</reference>
<organism evidence="2 3">
    <name type="scientific">Fictibacillus phosphorivorans</name>
    <dbReference type="NCBI Taxonomy" id="1221500"/>
    <lineage>
        <taxon>Bacteria</taxon>
        <taxon>Bacillati</taxon>
        <taxon>Bacillota</taxon>
        <taxon>Bacilli</taxon>
        <taxon>Bacillales</taxon>
        <taxon>Fictibacillaceae</taxon>
        <taxon>Fictibacillus</taxon>
    </lineage>
</organism>
<evidence type="ECO:0000256" key="1">
    <source>
        <dbReference type="SAM" id="Phobius"/>
    </source>
</evidence>
<evidence type="ECO:0000313" key="3">
    <source>
        <dbReference type="Proteomes" id="UP000076567"/>
    </source>
</evidence>